<accession>A0AAV0NFP9</accession>
<evidence type="ECO:0000313" key="2">
    <source>
        <dbReference type="Proteomes" id="UP001154282"/>
    </source>
</evidence>
<dbReference type="EMBL" id="CAMGYJ010000008">
    <property type="protein sequence ID" value="CAI0457257.1"/>
    <property type="molecule type" value="Genomic_DNA"/>
</dbReference>
<evidence type="ECO:0000313" key="1">
    <source>
        <dbReference type="EMBL" id="CAI0457257.1"/>
    </source>
</evidence>
<dbReference type="Proteomes" id="UP001154282">
    <property type="component" value="Unassembled WGS sequence"/>
</dbReference>
<protein>
    <submittedName>
        <fullName evidence="1">Uncharacterized protein</fullName>
    </submittedName>
</protein>
<sequence length="28" mass="3397">MDRYCKDLYGAQVTLVDCFLRYETSRFC</sequence>
<name>A0AAV0NFP9_9ROSI</name>
<keyword evidence="2" id="KW-1185">Reference proteome</keyword>
<gene>
    <name evidence="1" type="ORF">LITE_LOCUS33056</name>
</gene>
<organism evidence="1 2">
    <name type="scientific">Linum tenue</name>
    <dbReference type="NCBI Taxonomy" id="586396"/>
    <lineage>
        <taxon>Eukaryota</taxon>
        <taxon>Viridiplantae</taxon>
        <taxon>Streptophyta</taxon>
        <taxon>Embryophyta</taxon>
        <taxon>Tracheophyta</taxon>
        <taxon>Spermatophyta</taxon>
        <taxon>Magnoliopsida</taxon>
        <taxon>eudicotyledons</taxon>
        <taxon>Gunneridae</taxon>
        <taxon>Pentapetalae</taxon>
        <taxon>rosids</taxon>
        <taxon>fabids</taxon>
        <taxon>Malpighiales</taxon>
        <taxon>Linaceae</taxon>
        <taxon>Linum</taxon>
    </lineage>
</organism>
<reference evidence="1" key="1">
    <citation type="submission" date="2022-08" db="EMBL/GenBank/DDBJ databases">
        <authorList>
            <person name="Gutierrez-Valencia J."/>
        </authorList>
    </citation>
    <scope>NUCLEOTIDE SEQUENCE</scope>
</reference>
<dbReference type="AlphaFoldDB" id="A0AAV0NFP9"/>
<proteinExistence type="predicted"/>
<comment type="caution">
    <text evidence="1">The sequence shown here is derived from an EMBL/GenBank/DDBJ whole genome shotgun (WGS) entry which is preliminary data.</text>
</comment>